<reference evidence="2" key="1">
    <citation type="submission" date="2021-01" db="EMBL/GenBank/DDBJ databases">
        <authorList>
            <person name="Corre E."/>
            <person name="Pelletier E."/>
            <person name="Niang G."/>
            <person name="Scheremetjew M."/>
            <person name="Finn R."/>
            <person name="Kale V."/>
            <person name="Holt S."/>
            <person name="Cochrane G."/>
            <person name="Meng A."/>
            <person name="Brown T."/>
            <person name="Cohen L."/>
        </authorList>
    </citation>
    <scope>NUCLEOTIDE SEQUENCE</scope>
    <source>
        <strain evidence="2">CCMP1756</strain>
    </source>
</reference>
<keyword evidence="4" id="KW-1185">Reference proteome</keyword>
<dbReference type="OrthoDB" id="10261433at2759"/>
<evidence type="ECO:0000313" key="3">
    <source>
        <dbReference type="EMBL" id="CAH0368960.1"/>
    </source>
</evidence>
<feature type="region of interest" description="Disordered" evidence="1">
    <location>
        <begin position="1"/>
        <end position="36"/>
    </location>
</feature>
<evidence type="ECO:0000256" key="1">
    <source>
        <dbReference type="SAM" id="MobiDB-lite"/>
    </source>
</evidence>
<reference evidence="3" key="2">
    <citation type="submission" date="2021-11" db="EMBL/GenBank/DDBJ databases">
        <authorList>
            <consortium name="Genoscope - CEA"/>
            <person name="William W."/>
        </authorList>
    </citation>
    <scope>NUCLEOTIDE SEQUENCE</scope>
</reference>
<dbReference type="Proteomes" id="UP000789595">
    <property type="component" value="Unassembled WGS sequence"/>
</dbReference>
<evidence type="ECO:0000313" key="4">
    <source>
        <dbReference type="Proteomes" id="UP000789595"/>
    </source>
</evidence>
<proteinExistence type="predicted"/>
<dbReference type="EMBL" id="CAKKNE010000002">
    <property type="protein sequence ID" value="CAH0368960.1"/>
    <property type="molecule type" value="Genomic_DNA"/>
</dbReference>
<dbReference type="EMBL" id="HBIW01023263">
    <property type="protein sequence ID" value="CAE0704617.1"/>
    <property type="molecule type" value="Transcribed_RNA"/>
</dbReference>
<dbReference type="AlphaFoldDB" id="A0A7S4ECF0"/>
<evidence type="ECO:0000313" key="2">
    <source>
        <dbReference type="EMBL" id="CAE0704617.1"/>
    </source>
</evidence>
<gene>
    <name evidence="2" type="ORF">PCAL00307_LOCUS20065</name>
    <name evidence="3" type="ORF">PECAL_2P20610</name>
</gene>
<organism evidence="2">
    <name type="scientific">Pelagomonas calceolata</name>
    <dbReference type="NCBI Taxonomy" id="35677"/>
    <lineage>
        <taxon>Eukaryota</taxon>
        <taxon>Sar</taxon>
        <taxon>Stramenopiles</taxon>
        <taxon>Ochrophyta</taxon>
        <taxon>Pelagophyceae</taxon>
        <taxon>Pelagomonadales</taxon>
        <taxon>Pelagomonadaceae</taxon>
        <taxon>Pelagomonas</taxon>
    </lineage>
</organism>
<sequence length="261" mass="29357">MEGSPHRTPKVYTSPATPPAQPILAASPTSSPFRNIKPKTRQERAALRDKVALEKDRLMKRTGLAAKMYRENAPDTSDGLVVPRPDAAGFMADSDRFHTDVAGEDKLRRDAKIKQDYLRREHTRLERAKAEEQRWARIQQEKANEEANWLAERQAGIKAKRNASSVPFDMVTLQYHDSLDGERLRYHDDKVRYRAAVRSSNLLKNGGSRAGYDILTGGDVRGLQKPSYPQASGALAEEMAEARRRALADEEARLAARTSNY</sequence>
<accession>A0A7S4ECF0</accession>
<protein>
    <submittedName>
        <fullName evidence="2">Uncharacterized protein</fullName>
    </submittedName>
</protein>
<name>A0A7S4ECF0_9STRA</name>